<evidence type="ECO:0000256" key="1">
    <source>
        <dbReference type="ARBA" id="ARBA00004123"/>
    </source>
</evidence>
<feature type="compositionally biased region" description="Basic residues" evidence="6">
    <location>
        <begin position="32"/>
        <end position="51"/>
    </location>
</feature>
<comment type="subcellular location">
    <subcellularLocation>
        <location evidence="1">Nucleus</location>
    </subcellularLocation>
</comment>
<keyword evidence="3" id="KW-0863">Zinc-finger</keyword>
<feature type="compositionally biased region" description="Low complexity" evidence="6">
    <location>
        <begin position="560"/>
        <end position="577"/>
    </location>
</feature>
<dbReference type="AlphaFoldDB" id="A0A8J6FZW9"/>
<evidence type="ECO:0000256" key="4">
    <source>
        <dbReference type="ARBA" id="ARBA00022833"/>
    </source>
</evidence>
<evidence type="ECO:0000313" key="9">
    <source>
        <dbReference type="Proteomes" id="UP000710432"/>
    </source>
</evidence>
<keyword evidence="2" id="KW-0479">Metal-binding</keyword>
<feature type="compositionally biased region" description="Basic and acidic residues" evidence="6">
    <location>
        <begin position="72"/>
        <end position="85"/>
    </location>
</feature>
<accession>A0A8J6FZW9</accession>
<feature type="compositionally biased region" description="Acidic residues" evidence="6">
    <location>
        <begin position="660"/>
        <end position="671"/>
    </location>
</feature>
<feature type="region of interest" description="Disordered" evidence="6">
    <location>
        <begin position="260"/>
        <end position="292"/>
    </location>
</feature>
<feature type="compositionally biased region" description="Pro residues" evidence="6">
    <location>
        <begin position="615"/>
        <end position="646"/>
    </location>
</feature>
<evidence type="ECO:0000256" key="6">
    <source>
        <dbReference type="SAM" id="MobiDB-lite"/>
    </source>
</evidence>
<keyword evidence="4" id="KW-0862">Zinc</keyword>
<feature type="compositionally biased region" description="Acidic residues" evidence="6">
    <location>
        <begin position="276"/>
        <end position="287"/>
    </location>
</feature>
<evidence type="ECO:0000256" key="3">
    <source>
        <dbReference type="ARBA" id="ARBA00022771"/>
    </source>
</evidence>
<feature type="compositionally biased region" description="Low complexity" evidence="6">
    <location>
        <begin position="733"/>
        <end position="742"/>
    </location>
</feature>
<feature type="compositionally biased region" description="Polar residues" evidence="6">
    <location>
        <begin position="699"/>
        <end position="709"/>
    </location>
</feature>
<reference evidence="8" key="1">
    <citation type="submission" date="2020-03" db="EMBL/GenBank/DDBJ databases">
        <title>Studies in the Genomics of Life Span.</title>
        <authorList>
            <person name="Glass D."/>
        </authorList>
    </citation>
    <scope>NUCLEOTIDE SEQUENCE</scope>
    <source>
        <strain evidence="8">LTLLF</strain>
        <tissue evidence="8">Muscle</tissue>
    </source>
</reference>
<feature type="region of interest" description="Disordered" evidence="6">
    <location>
        <begin position="1"/>
        <end position="111"/>
    </location>
</feature>
<dbReference type="Proteomes" id="UP000710432">
    <property type="component" value="Unassembled WGS sequence"/>
</dbReference>
<dbReference type="InterPro" id="IPR052115">
    <property type="entry name" value="NEXT_complex_subunit_ZCCHC8"/>
</dbReference>
<sequence>TDTERDGLAPEKTSPDREKKKEQSDVSISPRTSKHHYSRSRSRSRERKRKSGAIEVEAGRGRSLGPGVGIEKSLDPEAETGRSQDLEAEIENEGLEHVPDQDPDTGIGLEAGADQGVEVGTQVTPQIAMAAQMAALQAKALAETGIAVPSYYNPAAVNPMKFAEQEKKRKMLWQGKKEGDKSQSAEIWEKLNFGNKDQNVKFRKLMGIKNGFGGLRVEKSLQGELCRPPTFAPALDFFSQLKMAAGVDFGDLELFEAFDPQEESTPKPVHTRFKDDDDEEEDAEENGVGDAELQEQLRHCEETIKQLRAENILPAWLKYESHDMNLNLDSYIRVRAQLSVPVRFFTRKQCVNTSQVLKQNLQYHQEIEEFVSNLVKRFEEQQKNDVEKTSFSLLPQPSSVMLEEDHKVEESCAIKSNKEAFSPRNAARISEKRKEYMDACGEANNQSFQQRYHAEEVEERFGRFKPGVISEELQDALGVSDKSLPPFIYRMRQLGYPPGWLKEAELETSGLALYDGNEDDADGETETGEIQNKNVTYDLSKLVNYPGFNISTPRGIPDPSMKSGSKRSSSQSSPNSPKKQRKEGSSAASPADMDIDSDTEVPHGSQSRKAIQFQPPLPPGTPPPLPQGTPPPLFTPPLPKGTPPLTPSDSPQTRPTASAMDEDTLTLEELEEQQRQIWAALQQAEGGNSDSDVPVDTPLTGNSVASSPCPNEFDLSVPEGKALEKPVLNGPQGPTTSAETTGPEPPSSPAAGAAVLCQKEEGEDTEGDPEDALDNGSVSNCDVRNGGSQKLLHLGTHPSAASKTHSLVPDMSKFAAGITPFEFENMAESTGMYLRIRSLLKNSPRNQQKNKKASE</sequence>
<feature type="region of interest" description="Disordered" evidence="6">
    <location>
        <begin position="548"/>
        <end position="804"/>
    </location>
</feature>
<comment type="caution">
    <text evidence="8">The sequence shown here is derived from an EMBL/GenBank/DDBJ whole genome shotgun (WGS) entry which is preliminary data.</text>
</comment>
<evidence type="ECO:0000313" key="8">
    <source>
        <dbReference type="EMBL" id="KAH0502260.1"/>
    </source>
</evidence>
<dbReference type="PANTHER" id="PTHR13316">
    <property type="entry name" value="ZINC FINGER, CCHC DOMAIN CONTAINING 8"/>
    <property type="match status" value="1"/>
</dbReference>
<name>A0A8J6FZW9_MICOH</name>
<dbReference type="EMBL" id="JAATJU010026100">
    <property type="protein sequence ID" value="KAH0502260.1"/>
    <property type="molecule type" value="Genomic_DNA"/>
</dbReference>
<evidence type="ECO:0000256" key="2">
    <source>
        <dbReference type="ARBA" id="ARBA00022723"/>
    </source>
</evidence>
<feature type="non-terminal residue" evidence="8">
    <location>
        <position position="1"/>
    </location>
</feature>
<dbReference type="PANTHER" id="PTHR13316:SF0">
    <property type="entry name" value="ZINC FINGER CCHC DOMAIN-CONTAINING PROTEIN 8"/>
    <property type="match status" value="1"/>
</dbReference>
<dbReference type="GO" id="GO:0003723">
    <property type="term" value="F:RNA binding"/>
    <property type="evidence" value="ECO:0007669"/>
    <property type="project" value="TreeGrafter"/>
</dbReference>
<dbReference type="SMART" id="SM00581">
    <property type="entry name" value="PSP"/>
    <property type="match status" value="1"/>
</dbReference>
<evidence type="ECO:0000256" key="5">
    <source>
        <dbReference type="ARBA" id="ARBA00023242"/>
    </source>
</evidence>
<dbReference type="InterPro" id="IPR006568">
    <property type="entry name" value="PSP_pro-rich"/>
</dbReference>
<feature type="compositionally biased region" description="Polar residues" evidence="6">
    <location>
        <begin position="776"/>
        <end position="788"/>
    </location>
</feature>
<dbReference type="GO" id="GO:0071013">
    <property type="term" value="C:catalytic step 2 spliceosome"/>
    <property type="evidence" value="ECO:0007669"/>
    <property type="project" value="TreeGrafter"/>
</dbReference>
<feature type="compositionally biased region" description="Basic and acidic residues" evidence="6">
    <location>
        <begin position="1"/>
        <end position="24"/>
    </location>
</feature>
<protein>
    <submittedName>
        <fullName evidence="8">Zinc finger CCHC domain-containing protein 8</fullName>
    </submittedName>
</protein>
<feature type="compositionally biased region" description="Acidic residues" evidence="6">
    <location>
        <begin position="761"/>
        <end position="773"/>
    </location>
</feature>
<proteinExistence type="predicted"/>
<dbReference type="GO" id="GO:0008270">
    <property type="term" value="F:zinc ion binding"/>
    <property type="evidence" value="ECO:0007669"/>
    <property type="project" value="UniProtKB-KW"/>
</dbReference>
<feature type="domain" description="PSP proline-rich" evidence="7">
    <location>
        <begin position="461"/>
        <end position="513"/>
    </location>
</feature>
<keyword evidence="5" id="KW-0539">Nucleus</keyword>
<evidence type="ECO:0000259" key="7">
    <source>
        <dbReference type="SMART" id="SM00581"/>
    </source>
</evidence>
<dbReference type="Pfam" id="PF04046">
    <property type="entry name" value="PSP"/>
    <property type="match status" value="1"/>
</dbReference>
<gene>
    <name evidence="8" type="ORF">LTLLF_193245</name>
</gene>
<organism evidence="8 9">
    <name type="scientific">Microtus ochrogaster</name>
    <name type="common">Prairie vole</name>
    <dbReference type="NCBI Taxonomy" id="79684"/>
    <lineage>
        <taxon>Eukaryota</taxon>
        <taxon>Metazoa</taxon>
        <taxon>Chordata</taxon>
        <taxon>Craniata</taxon>
        <taxon>Vertebrata</taxon>
        <taxon>Euteleostomi</taxon>
        <taxon>Mammalia</taxon>
        <taxon>Eutheria</taxon>
        <taxon>Euarchontoglires</taxon>
        <taxon>Glires</taxon>
        <taxon>Rodentia</taxon>
        <taxon>Myomorpha</taxon>
        <taxon>Muroidea</taxon>
        <taxon>Cricetidae</taxon>
        <taxon>Arvicolinae</taxon>
        <taxon>Microtus</taxon>
    </lineage>
</organism>